<sequence length="349" mass="40110">MFSSLKKLFKWSGTSSTESKTNQNSLILAAFIGILEDVLFWKKMWLSLLFIFLLNIVFFVCVQRQITLIKLTLSIIIVLVIIDAFETWLKYKHRTSCLKSLAEHDGRRLKAVFAEIKEWIKKRMIDLLLLSERNQTKAFLIINIILLVVFFLGHYFSGYTILYCFCMFVCVAQKLVLLLQRLVRCFQYDIESDNEFENLIPKVSEVDLKLLSIESELTNQALDDKQAFESWKPEDMLIEEASDSSENSSSLVTNFSINTINTLEKDVETSDSSEDEYIPLDQPRDTLQLKSTLKVMEPQSTWSSSAYNAIWNLTGAVANIMNSEVDGKRKRVSSIDSSDGFEMVDTNDL</sequence>
<protein>
    <submittedName>
        <fullName evidence="1">Uncharacterized protein</fullName>
    </submittedName>
</protein>
<dbReference type="Proteomes" id="UP000824533">
    <property type="component" value="Linkage Group LG06"/>
</dbReference>
<comment type="caution">
    <text evidence="1">The sequence shown here is derived from an EMBL/GenBank/DDBJ whole genome shotgun (WGS) entry which is preliminary data.</text>
</comment>
<accession>A0ACC1D9H2</accession>
<dbReference type="EMBL" id="CM034392">
    <property type="protein sequence ID" value="KAJ0180510.1"/>
    <property type="molecule type" value="Genomic_DNA"/>
</dbReference>
<reference evidence="1 2" key="1">
    <citation type="journal article" date="2021" name="Front. Genet.">
        <title>Chromosome-Level Genome Assembly Reveals Significant Gene Expansion in the Toll and IMD Signaling Pathways of Dendrolimus kikuchii.</title>
        <authorList>
            <person name="Zhou J."/>
            <person name="Wu P."/>
            <person name="Xiong Z."/>
            <person name="Liu N."/>
            <person name="Zhao N."/>
            <person name="Ji M."/>
            <person name="Qiu Y."/>
            <person name="Yang B."/>
        </authorList>
    </citation>
    <scope>NUCLEOTIDE SEQUENCE [LARGE SCALE GENOMIC DNA]</scope>
    <source>
        <strain evidence="1">Ann1</strain>
    </source>
</reference>
<evidence type="ECO:0000313" key="1">
    <source>
        <dbReference type="EMBL" id="KAJ0180510.1"/>
    </source>
</evidence>
<evidence type="ECO:0000313" key="2">
    <source>
        <dbReference type="Proteomes" id="UP000824533"/>
    </source>
</evidence>
<proteinExistence type="predicted"/>
<gene>
    <name evidence="1" type="ORF">K1T71_003914</name>
</gene>
<organism evidence="1 2">
    <name type="scientific">Dendrolimus kikuchii</name>
    <dbReference type="NCBI Taxonomy" id="765133"/>
    <lineage>
        <taxon>Eukaryota</taxon>
        <taxon>Metazoa</taxon>
        <taxon>Ecdysozoa</taxon>
        <taxon>Arthropoda</taxon>
        <taxon>Hexapoda</taxon>
        <taxon>Insecta</taxon>
        <taxon>Pterygota</taxon>
        <taxon>Neoptera</taxon>
        <taxon>Endopterygota</taxon>
        <taxon>Lepidoptera</taxon>
        <taxon>Glossata</taxon>
        <taxon>Ditrysia</taxon>
        <taxon>Bombycoidea</taxon>
        <taxon>Lasiocampidae</taxon>
        <taxon>Dendrolimus</taxon>
    </lineage>
</organism>
<name>A0ACC1D9H2_9NEOP</name>
<keyword evidence="2" id="KW-1185">Reference proteome</keyword>